<reference evidence="2 3" key="1">
    <citation type="submission" date="2019-03" db="EMBL/GenBank/DDBJ databases">
        <title>Single cell metagenomics reveals metabolic interactions within the superorganism composed of flagellate Streblomastix strix and complex community of Bacteroidetes bacteria on its surface.</title>
        <authorList>
            <person name="Treitli S.C."/>
            <person name="Kolisko M."/>
            <person name="Husnik F."/>
            <person name="Keeling P."/>
            <person name="Hampl V."/>
        </authorList>
    </citation>
    <scope>NUCLEOTIDE SEQUENCE [LARGE SCALE GENOMIC DNA]</scope>
    <source>
        <strain evidence="2">ST1C</strain>
    </source>
</reference>
<comment type="caution">
    <text evidence="2">The sequence shown here is derived from an EMBL/GenBank/DDBJ whole genome shotgun (WGS) entry which is preliminary data.</text>
</comment>
<sequence length="206" mass="23254">MSIAKISELLTLLIKKIGIDGFDAYSIKHAYTTKLAEMVIKERDLNMFTNHELDSKSARNYYVFAAQRQVNGIAARLVTIYHCMENQDSTSTNVSYRKKKNEARNGGVNSLRPTELKVKTSNVNIDTNTFQTTPVIESEELRFKPTDERDRAAKQQDQIKTSKTSKLSISFNDSSHGPLLRKPEPTPGQSLMIKDHPCLDASNQCK</sequence>
<evidence type="ECO:0008006" key="4">
    <source>
        <dbReference type="Google" id="ProtNLM"/>
    </source>
</evidence>
<dbReference type="Proteomes" id="UP000324800">
    <property type="component" value="Unassembled WGS sequence"/>
</dbReference>
<evidence type="ECO:0000313" key="2">
    <source>
        <dbReference type="EMBL" id="KAA6397243.1"/>
    </source>
</evidence>
<organism evidence="2 3">
    <name type="scientific">Streblomastix strix</name>
    <dbReference type="NCBI Taxonomy" id="222440"/>
    <lineage>
        <taxon>Eukaryota</taxon>
        <taxon>Metamonada</taxon>
        <taxon>Preaxostyla</taxon>
        <taxon>Oxymonadida</taxon>
        <taxon>Streblomastigidae</taxon>
        <taxon>Streblomastix</taxon>
    </lineage>
</organism>
<feature type="compositionally biased region" description="Low complexity" evidence="1">
    <location>
        <begin position="159"/>
        <end position="170"/>
    </location>
</feature>
<dbReference type="EMBL" id="SNRW01001225">
    <property type="protein sequence ID" value="KAA6397243.1"/>
    <property type="molecule type" value="Genomic_DNA"/>
</dbReference>
<evidence type="ECO:0000313" key="3">
    <source>
        <dbReference type="Proteomes" id="UP000324800"/>
    </source>
</evidence>
<accession>A0A5J4WR35</accession>
<proteinExistence type="predicted"/>
<protein>
    <recommendedName>
        <fullName evidence="4">Tyr recombinase domain-containing protein</fullName>
    </recommendedName>
</protein>
<feature type="compositionally biased region" description="Basic and acidic residues" evidence="1">
    <location>
        <begin position="141"/>
        <end position="154"/>
    </location>
</feature>
<dbReference type="AlphaFoldDB" id="A0A5J4WR35"/>
<feature type="region of interest" description="Disordered" evidence="1">
    <location>
        <begin position="141"/>
        <end position="206"/>
    </location>
</feature>
<name>A0A5J4WR35_9EUKA</name>
<evidence type="ECO:0000256" key="1">
    <source>
        <dbReference type="SAM" id="MobiDB-lite"/>
    </source>
</evidence>
<gene>
    <name evidence="2" type="ORF">EZS28_007229</name>
</gene>